<evidence type="ECO:0000259" key="2">
    <source>
        <dbReference type="SMART" id="SM00867"/>
    </source>
</evidence>
<dbReference type="EMBL" id="JAUSSJ010000009">
    <property type="protein sequence ID" value="MDQ0021645.1"/>
    <property type="molecule type" value="Genomic_DNA"/>
</dbReference>
<reference evidence="3 4" key="1">
    <citation type="submission" date="2023-07" db="EMBL/GenBank/DDBJ databases">
        <title>Sorghum-associated microbial communities from plants grown in Nebraska, USA.</title>
        <authorList>
            <person name="Schachtman D."/>
        </authorList>
    </citation>
    <scope>NUCLEOTIDE SEQUENCE [LARGE SCALE GENOMIC DNA]</scope>
    <source>
        <strain evidence="3 4">CC49</strain>
    </source>
</reference>
<feature type="chain" id="PRO_5047296616" evidence="1">
    <location>
        <begin position="31"/>
        <end position="202"/>
    </location>
</feature>
<dbReference type="Proteomes" id="UP001244623">
    <property type="component" value="Unassembled WGS sequence"/>
</dbReference>
<proteinExistence type="predicted"/>
<dbReference type="PANTHER" id="PTHR34406">
    <property type="entry name" value="PROTEIN YCEI"/>
    <property type="match status" value="1"/>
</dbReference>
<sequence length="202" mass="21656">MGLPKKEKIVMMRAACLCTLLALLSPVLYAAPVTYAITPDKTSIGLSWRAFGHQFSQARLQGVSGTVTLNPDEDRDDRIEVTIPVGTLVASNSLLTWQLKSNLFFDAERYPNIHFVSSRVASLGGGNYRIFGVLTVKNVSRPVVMLASLDSGKTIDPASGSLALHASTAISRSAFGMDRLVGVVDDRVNIALAIAAQGRKPL</sequence>
<keyword evidence="1" id="KW-0732">Signal</keyword>
<feature type="signal peptide" evidence="1">
    <location>
        <begin position="1"/>
        <end position="30"/>
    </location>
</feature>
<dbReference type="PANTHER" id="PTHR34406:SF1">
    <property type="entry name" value="PROTEIN YCEI"/>
    <property type="match status" value="1"/>
</dbReference>
<evidence type="ECO:0000313" key="3">
    <source>
        <dbReference type="EMBL" id="MDQ0021645.1"/>
    </source>
</evidence>
<feature type="domain" description="Lipid/polyisoprenoid-binding YceI-like" evidence="2">
    <location>
        <begin position="34"/>
        <end position="197"/>
    </location>
</feature>
<keyword evidence="4" id="KW-1185">Reference proteome</keyword>
<dbReference type="SMART" id="SM00867">
    <property type="entry name" value="YceI"/>
    <property type="match status" value="1"/>
</dbReference>
<dbReference type="Gene3D" id="2.40.128.110">
    <property type="entry name" value="Lipid/polyisoprenoid-binding, YceI-like"/>
    <property type="match status" value="1"/>
</dbReference>
<evidence type="ECO:0000313" key="4">
    <source>
        <dbReference type="Proteomes" id="UP001244623"/>
    </source>
</evidence>
<gene>
    <name evidence="3" type="ORF">J2X94_003831</name>
</gene>
<organism evidence="3 4">
    <name type="scientific">[Curtobacterium] plantarum</name>
    <dbReference type="NCBI Taxonomy" id="221276"/>
    <lineage>
        <taxon>Bacteria</taxon>
        <taxon>Pseudomonadati</taxon>
        <taxon>Pseudomonadota</taxon>
        <taxon>Gammaproteobacteria</taxon>
        <taxon>Enterobacterales</taxon>
        <taxon>Erwiniaceae</taxon>
        <taxon>Pantoea</taxon>
    </lineage>
</organism>
<accession>A0ABT9TDS8</accession>
<evidence type="ECO:0000256" key="1">
    <source>
        <dbReference type="SAM" id="SignalP"/>
    </source>
</evidence>
<dbReference type="Pfam" id="PF04264">
    <property type="entry name" value="YceI"/>
    <property type="match status" value="1"/>
</dbReference>
<protein>
    <submittedName>
        <fullName evidence="3">Polyisoprenoid-binding protein YceI</fullName>
    </submittedName>
</protein>
<dbReference type="InterPro" id="IPR036761">
    <property type="entry name" value="TTHA0802/YceI-like_sf"/>
</dbReference>
<comment type="caution">
    <text evidence="3">The sequence shown here is derived from an EMBL/GenBank/DDBJ whole genome shotgun (WGS) entry which is preliminary data.</text>
</comment>
<name>A0ABT9TDS8_9GAMM</name>
<dbReference type="SUPFAM" id="SSF101874">
    <property type="entry name" value="YceI-like"/>
    <property type="match status" value="1"/>
</dbReference>
<dbReference type="InterPro" id="IPR007372">
    <property type="entry name" value="Lipid/polyisoprenoid-bd_YceI"/>
</dbReference>